<dbReference type="GO" id="GO:0003724">
    <property type="term" value="F:RNA helicase activity"/>
    <property type="evidence" value="ECO:0007669"/>
    <property type="project" value="InterPro"/>
</dbReference>
<name>A0A6N9JIU6_9ACTN</name>
<feature type="domain" description="Helicase superfamily 3 single-stranded DNA/RNA virus" evidence="1">
    <location>
        <begin position="11"/>
        <end position="103"/>
    </location>
</feature>
<evidence type="ECO:0000313" key="3">
    <source>
        <dbReference type="Proteomes" id="UP000469380"/>
    </source>
</evidence>
<evidence type="ECO:0000313" key="2">
    <source>
        <dbReference type="EMBL" id="MZJ39792.1"/>
    </source>
</evidence>
<comment type="caution">
    <text evidence="2">The sequence shown here is derived from an EMBL/GenBank/DDBJ whole genome shotgun (WGS) entry which is preliminary data.</text>
</comment>
<evidence type="ECO:0000259" key="1">
    <source>
        <dbReference type="Pfam" id="PF00910"/>
    </source>
</evidence>
<gene>
    <name evidence="2" type="ORF">GT464_07520</name>
</gene>
<sequence length="201" mass="22601">MLKGERRVESVWIFGPAGTGKSTLAKLYAKRKGEPFFVSGSTRDIFQGYEGKHTVILDELRPSSIPYADLLRITDPYAMEHEVMAPSRYSDKAIAADLVIVTTPYSPLEFYGEQMRRSATYRPQNDVDGFGQLERRLSVVAEMQTREICLSEFRHDLDGYWPVEGSSRTNPYSSYARGLAPSSCANALYKELLDTVSHLTA</sequence>
<dbReference type="AlphaFoldDB" id="A0A6N9JIU6"/>
<dbReference type="RefSeq" id="WP_117734894.1">
    <property type="nucleotide sequence ID" value="NZ_WWSR01000012.1"/>
</dbReference>
<dbReference type="GO" id="GO:0003723">
    <property type="term" value="F:RNA binding"/>
    <property type="evidence" value="ECO:0007669"/>
    <property type="project" value="InterPro"/>
</dbReference>
<dbReference type="EMBL" id="WWSR01000012">
    <property type="protein sequence ID" value="MZJ39792.1"/>
    <property type="molecule type" value="Genomic_DNA"/>
</dbReference>
<dbReference type="InterPro" id="IPR027417">
    <property type="entry name" value="P-loop_NTPase"/>
</dbReference>
<reference evidence="2 3" key="1">
    <citation type="journal article" date="2019" name="Nat. Med.">
        <title>A library of human gut bacterial isolates paired with longitudinal multiomics data enables mechanistic microbiome research.</title>
        <authorList>
            <person name="Poyet M."/>
            <person name="Groussin M."/>
            <person name="Gibbons S.M."/>
            <person name="Avila-Pacheco J."/>
            <person name="Jiang X."/>
            <person name="Kearney S.M."/>
            <person name="Perrotta A.R."/>
            <person name="Berdy B."/>
            <person name="Zhao S."/>
            <person name="Lieberman T.D."/>
            <person name="Swanson P.K."/>
            <person name="Smith M."/>
            <person name="Roesemann S."/>
            <person name="Alexander J.E."/>
            <person name="Rich S.A."/>
            <person name="Livny J."/>
            <person name="Vlamakis H."/>
            <person name="Clish C."/>
            <person name="Bullock K."/>
            <person name="Deik A."/>
            <person name="Scott J."/>
            <person name="Pierce K.A."/>
            <person name="Xavier R.J."/>
            <person name="Alm E.J."/>
        </authorList>
    </citation>
    <scope>NUCLEOTIDE SEQUENCE [LARGE SCALE GENOMIC DNA]</scope>
    <source>
        <strain evidence="2 3">BIOML-A20</strain>
    </source>
</reference>
<dbReference type="Pfam" id="PF00910">
    <property type="entry name" value="RNA_helicase"/>
    <property type="match status" value="1"/>
</dbReference>
<accession>A0A6N9JIU6</accession>
<dbReference type="Gene3D" id="3.40.50.300">
    <property type="entry name" value="P-loop containing nucleotide triphosphate hydrolases"/>
    <property type="match status" value="1"/>
</dbReference>
<dbReference type="InterPro" id="IPR000605">
    <property type="entry name" value="Helicase_SF3_ssDNA/RNA_vir"/>
</dbReference>
<dbReference type="Proteomes" id="UP000469380">
    <property type="component" value="Unassembled WGS sequence"/>
</dbReference>
<proteinExistence type="predicted"/>
<organism evidence="2 3">
    <name type="scientific">Collinsella aerofaciens</name>
    <dbReference type="NCBI Taxonomy" id="74426"/>
    <lineage>
        <taxon>Bacteria</taxon>
        <taxon>Bacillati</taxon>
        <taxon>Actinomycetota</taxon>
        <taxon>Coriobacteriia</taxon>
        <taxon>Coriobacteriales</taxon>
        <taxon>Coriobacteriaceae</taxon>
        <taxon>Collinsella</taxon>
    </lineage>
</organism>
<protein>
    <recommendedName>
        <fullName evidence="1">Helicase superfamily 3 single-stranded DNA/RNA virus domain-containing protein</fullName>
    </recommendedName>
</protein>
<dbReference type="SUPFAM" id="SSF52540">
    <property type="entry name" value="P-loop containing nucleoside triphosphate hydrolases"/>
    <property type="match status" value="1"/>
</dbReference>